<dbReference type="InterPro" id="IPR008854">
    <property type="entry name" value="TPMT"/>
</dbReference>
<evidence type="ECO:0000256" key="9">
    <source>
        <dbReference type="HAMAP-Rule" id="MF_00812"/>
    </source>
</evidence>
<reference evidence="10" key="1">
    <citation type="thesis" date="2020" institute="Technische Universitat Dresden" country="Dresden, Germany">
        <title>The Agarolytic System of Microbulbifer elongatus PORT2, Isolated from Batu Karas, Pangandaran West Java Indonesia.</title>
        <authorList>
            <person name="Anggraeni S.R."/>
        </authorList>
    </citation>
    <scope>NUCLEOTIDE SEQUENCE</scope>
    <source>
        <strain evidence="10">PORT2</strain>
    </source>
</reference>
<dbReference type="NCBIfam" id="TIGR03840">
    <property type="entry name" value="TMPT_Se_Te"/>
    <property type="match status" value="1"/>
</dbReference>
<dbReference type="HAMAP" id="MF_00812">
    <property type="entry name" value="Thiopur_methtran"/>
    <property type="match status" value="1"/>
</dbReference>
<dbReference type="PIRSF" id="PIRSF023956">
    <property type="entry name" value="Thiopurine_S-methyltransferase"/>
    <property type="match status" value="1"/>
</dbReference>
<keyword evidence="5 9" id="KW-0963">Cytoplasm</keyword>
<protein>
    <recommendedName>
        <fullName evidence="4 9">Thiopurine S-methyltransferase</fullName>
        <ecNumber evidence="4 9">2.1.1.67</ecNumber>
    </recommendedName>
    <alternativeName>
        <fullName evidence="9">Thiopurine methyltransferase</fullName>
    </alternativeName>
</protein>
<comment type="subcellular location">
    <subcellularLocation>
        <location evidence="2 9">Cytoplasm</location>
    </subcellularLocation>
</comment>
<dbReference type="RefSeq" id="WP_255874820.1">
    <property type="nucleotide sequence ID" value="NZ_JACASI010000026.1"/>
</dbReference>
<accession>A0ABT1P106</accession>
<proteinExistence type="inferred from homology"/>
<dbReference type="PANTHER" id="PTHR10259">
    <property type="entry name" value="THIOPURINE S-METHYLTRANSFERASE"/>
    <property type="match status" value="1"/>
</dbReference>
<dbReference type="InterPro" id="IPR025835">
    <property type="entry name" value="Thiopurine_S-MeTrfase"/>
</dbReference>
<evidence type="ECO:0000313" key="10">
    <source>
        <dbReference type="EMBL" id="MCQ3829776.1"/>
    </source>
</evidence>
<dbReference type="NCBIfam" id="NF009732">
    <property type="entry name" value="PRK13255.1"/>
    <property type="match status" value="1"/>
</dbReference>
<feature type="binding site" evidence="9">
    <location>
        <position position="45"/>
    </location>
    <ligand>
        <name>S-adenosyl-L-methionine</name>
        <dbReference type="ChEBI" id="CHEBI:59789"/>
    </ligand>
</feature>
<dbReference type="GO" id="GO:0008119">
    <property type="term" value="F:thiopurine S-methyltransferase activity"/>
    <property type="evidence" value="ECO:0007669"/>
    <property type="project" value="UniProtKB-EC"/>
</dbReference>
<feature type="binding site" evidence="9">
    <location>
        <position position="66"/>
    </location>
    <ligand>
        <name>S-adenosyl-L-methionine</name>
        <dbReference type="ChEBI" id="CHEBI:59789"/>
    </ligand>
</feature>
<dbReference type="Proteomes" id="UP001205566">
    <property type="component" value="Unassembled WGS sequence"/>
</dbReference>
<dbReference type="Gene3D" id="3.40.50.150">
    <property type="entry name" value="Vaccinia Virus protein VP39"/>
    <property type="match status" value="1"/>
</dbReference>
<comment type="catalytic activity">
    <reaction evidence="1 9">
        <text>S-adenosyl-L-methionine + a thiopurine = S-adenosyl-L-homocysteine + a thiopurine S-methylether.</text>
        <dbReference type="EC" id="2.1.1.67"/>
    </reaction>
</comment>
<keyword evidence="11" id="KW-1185">Reference proteome</keyword>
<organism evidence="10 11">
    <name type="scientific">Microbulbifer elongatus</name>
    <dbReference type="NCBI Taxonomy" id="86173"/>
    <lineage>
        <taxon>Bacteria</taxon>
        <taxon>Pseudomonadati</taxon>
        <taxon>Pseudomonadota</taxon>
        <taxon>Gammaproteobacteria</taxon>
        <taxon>Cellvibrionales</taxon>
        <taxon>Microbulbiferaceae</taxon>
        <taxon>Microbulbifer</taxon>
    </lineage>
</organism>
<dbReference type="EC" id="2.1.1.67" evidence="4 9"/>
<evidence type="ECO:0000256" key="7">
    <source>
        <dbReference type="ARBA" id="ARBA00022679"/>
    </source>
</evidence>
<keyword evidence="6 9" id="KW-0489">Methyltransferase</keyword>
<sequence>MEKAFWLEKWRNNEIGFHNREVHPLLVQHVPCLNLSQGDRLFLPLCGKTLDIAWLLEKGYRVAGAELSESAVIQLFDQLAINPRVTDLGALKKYHSDDVEIFVGDIFDLTGSALGPVDAIYDRAALVALPAHTRQTYTQQLHNLTASARQLLISFEYDQARLAGPPFCVNGEEIRQLYADGYTIELLSSVAVAGGLKGQVAAMEQVWHLQPR</sequence>
<evidence type="ECO:0000313" key="11">
    <source>
        <dbReference type="Proteomes" id="UP001205566"/>
    </source>
</evidence>
<evidence type="ECO:0000256" key="1">
    <source>
        <dbReference type="ARBA" id="ARBA00000903"/>
    </source>
</evidence>
<dbReference type="InterPro" id="IPR029063">
    <property type="entry name" value="SAM-dependent_MTases_sf"/>
</dbReference>
<keyword evidence="7 9" id="KW-0808">Transferase</keyword>
<dbReference type="InterPro" id="IPR022474">
    <property type="entry name" value="Thiopur_S-MeTfrase_Se/Te_detox"/>
</dbReference>
<comment type="caution">
    <text evidence="10">The sequence shown here is derived from an EMBL/GenBank/DDBJ whole genome shotgun (WGS) entry which is preliminary data.</text>
</comment>
<evidence type="ECO:0000256" key="6">
    <source>
        <dbReference type="ARBA" id="ARBA00022603"/>
    </source>
</evidence>
<keyword evidence="8 9" id="KW-0949">S-adenosyl-L-methionine</keyword>
<dbReference type="Pfam" id="PF05724">
    <property type="entry name" value="TPMT"/>
    <property type="match status" value="1"/>
</dbReference>
<evidence type="ECO:0000256" key="3">
    <source>
        <dbReference type="ARBA" id="ARBA00008145"/>
    </source>
</evidence>
<evidence type="ECO:0000256" key="5">
    <source>
        <dbReference type="ARBA" id="ARBA00022490"/>
    </source>
</evidence>
<evidence type="ECO:0000256" key="2">
    <source>
        <dbReference type="ARBA" id="ARBA00004496"/>
    </source>
</evidence>
<dbReference type="PROSITE" id="PS51585">
    <property type="entry name" value="SAM_MT_TPMT"/>
    <property type="match status" value="1"/>
</dbReference>
<dbReference type="SUPFAM" id="SSF53335">
    <property type="entry name" value="S-adenosyl-L-methionine-dependent methyltransferases"/>
    <property type="match status" value="1"/>
</dbReference>
<dbReference type="GO" id="GO:0032259">
    <property type="term" value="P:methylation"/>
    <property type="evidence" value="ECO:0007669"/>
    <property type="project" value="UniProtKB-KW"/>
</dbReference>
<feature type="binding site" evidence="9">
    <location>
        <position position="123"/>
    </location>
    <ligand>
        <name>S-adenosyl-L-methionine</name>
        <dbReference type="ChEBI" id="CHEBI:59789"/>
    </ligand>
</feature>
<comment type="similarity">
    <text evidence="3 9">Belongs to the class I-like SAM-binding methyltransferase superfamily. TPMT family.</text>
</comment>
<name>A0ABT1P106_9GAMM</name>
<dbReference type="EMBL" id="JACASI010000026">
    <property type="protein sequence ID" value="MCQ3829776.1"/>
    <property type="molecule type" value="Genomic_DNA"/>
</dbReference>
<feature type="binding site" evidence="9">
    <location>
        <position position="10"/>
    </location>
    <ligand>
        <name>S-adenosyl-L-methionine</name>
        <dbReference type="ChEBI" id="CHEBI:59789"/>
    </ligand>
</feature>
<evidence type="ECO:0000256" key="4">
    <source>
        <dbReference type="ARBA" id="ARBA00011905"/>
    </source>
</evidence>
<gene>
    <name evidence="10" type="primary">tmpT</name>
    <name evidence="9" type="synonym">tpm</name>
    <name evidence="10" type="ORF">HXX02_09980</name>
</gene>
<dbReference type="PANTHER" id="PTHR10259:SF11">
    <property type="entry name" value="THIOPURINE S-METHYLTRANSFERASE"/>
    <property type="match status" value="1"/>
</dbReference>
<evidence type="ECO:0000256" key="8">
    <source>
        <dbReference type="ARBA" id="ARBA00022691"/>
    </source>
</evidence>